<keyword evidence="10" id="KW-1185">Reference proteome</keyword>
<dbReference type="CDD" id="cd07493">
    <property type="entry name" value="Peptidases_S8_9"/>
    <property type="match status" value="1"/>
</dbReference>
<dbReference type="InterPro" id="IPR023828">
    <property type="entry name" value="Peptidase_S8_Ser-AS"/>
</dbReference>
<protein>
    <submittedName>
        <fullName evidence="9">S8 family serine peptidase</fullName>
    </submittedName>
</protein>
<evidence type="ECO:0000256" key="4">
    <source>
        <dbReference type="ARBA" id="ARBA00022801"/>
    </source>
</evidence>
<dbReference type="PIRSF" id="PIRSF037903">
    <property type="entry name" value="Subtilisin_rel_GFO_2223"/>
    <property type="match status" value="1"/>
</dbReference>
<evidence type="ECO:0000256" key="3">
    <source>
        <dbReference type="ARBA" id="ARBA00022729"/>
    </source>
</evidence>
<dbReference type="PROSITE" id="PS51892">
    <property type="entry name" value="SUBTILASE"/>
    <property type="match status" value="1"/>
</dbReference>
<name>A0ABT0YXP5_9FLAO</name>
<evidence type="ECO:0000259" key="8">
    <source>
        <dbReference type="Pfam" id="PF18962"/>
    </source>
</evidence>
<dbReference type="EMBL" id="JAMSCK010000001">
    <property type="protein sequence ID" value="MCM8568226.1"/>
    <property type="molecule type" value="Genomic_DNA"/>
</dbReference>
<dbReference type="PROSITE" id="PS00138">
    <property type="entry name" value="SUBTILASE_SER"/>
    <property type="match status" value="1"/>
</dbReference>
<evidence type="ECO:0000256" key="5">
    <source>
        <dbReference type="ARBA" id="ARBA00022825"/>
    </source>
</evidence>
<evidence type="ECO:0000313" key="9">
    <source>
        <dbReference type="EMBL" id="MCM8568226.1"/>
    </source>
</evidence>
<dbReference type="InterPro" id="IPR026444">
    <property type="entry name" value="Secre_tail"/>
</dbReference>
<proteinExistence type="inferred from homology"/>
<dbReference type="Pfam" id="PF00082">
    <property type="entry name" value="Peptidase_S8"/>
    <property type="match status" value="1"/>
</dbReference>
<reference evidence="9" key="1">
    <citation type="submission" date="2022-06" db="EMBL/GenBank/DDBJ databases">
        <title>Gramella sediminis sp. nov., isolated from deep-sea sediment of the Indian Ocean.</title>
        <authorList>
            <person name="Yang L."/>
        </authorList>
    </citation>
    <scope>NUCLEOTIDE SEQUENCE</scope>
    <source>
        <strain evidence="9">HMD3159</strain>
    </source>
</reference>
<dbReference type="Proteomes" id="UP001155077">
    <property type="component" value="Unassembled WGS sequence"/>
</dbReference>
<dbReference type="Gene3D" id="3.40.50.200">
    <property type="entry name" value="Peptidase S8/S53 domain"/>
    <property type="match status" value="1"/>
</dbReference>
<dbReference type="RefSeq" id="WP_252110624.1">
    <property type="nucleotide sequence ID" value="NZ_JAMSCK010000001.1"/>
</dbReference>
<feature type="active site" description="Charge relay system" evidence="6">
    <location>
        <position position="215"/>
    </location>
</feature>
<gene>
    <name evidence="9" type="ORF">NE848_02485</name>
</gene>
<dbReference type="InterPro" id="IPR017317">
    <property type="entry name" value="Pept_S8_subtilisin_bacteroid-2"/>
</dbReference>
<feature type="active site" description="Charge relay system" evidence="6">
    <location>
        <position position="393"/>
    </location>
</feature>
<evidence type="ECO:0000259" key="7">
    <source>
        <dbReference type="Pfam" id="PF00082"/>
    </source>
</evidence>
<feature type="active site" description="Charge relay system" evidence="6">
    <location>
        <position position="173"/>
    </location>
</feature>
<evidence type="ECO:0000313" key="10">
    <source>
        <dbReference type="Proteomes" id="UP001155077"/>
    </source>
</evidence>
<feature type="domain" description="Peptidase S8/S53" evidence="7">
    <location>
        <begin position="164"/>
        <end position="439"/>
    </location>
</feature>
<evidence type="ECO:0000256" key="6">
    <source>
        <dbReference type="PROSITE-ProRule" id="PRU01240"/>
    </source>
</evidence>
<keyword evidence="5 6" id="KW-0720">Serine protease</keyword>
<dbReference type="PANTHER" id="PTHR43806">
    <property type="entry name" value="PEPTIDASE S8"/>
    <property type="match status" value="1"/>
</dbReference>
<dbReference type="InterPro" id="IPR050131">
    <property type="entry name" value="Peptidase_S8_subtilisin-like"/>
</dbReference>
<sequence length="530" mass="58889">MKRLLFIFLFISCLSYSQQEHAWIYFKDKPNVEASLADPSLILSEEAIQRKALHNTPIDERDVPVNEAYISSLKEQEGIQVMAKSKWFNCAHVIGELDAISNLNTLEFVEKIEFANKNLQDRSLNEEEKMVSKLDSHIDYDYGYSENQVTILGTDFLHENDLTGKGMVIAVLDAGFPNIENLVAFEKLRSENRLLGGYDFHNRSDFFTNPGLSNHGTLVLSTMAAFLEQQLIGTAPDASYYLFRTEVGASETPVEESYWVEAAERADSLGVDIINSSLSYAIFDNPDYSYSMDDMDGETAFVSRGANIATEKGILVVVSAGNSGQSETFPKVGAPADANVLTVGAVDKDRNYVPFSSIGPTADGRIKPDVMSQGLAVVAADEENNLVSVSGTSFSSPIMAGSIASLWQKNPSRTNLEIMQLVRESSSLFDNPNFRFGYGIPDFEKAYSSLIIENTDSEFAISPNPVTDILKFRKPGSQNYNVTLFDLQGQKILEKENVQNEIDLSGFSRGIYIAMFEQNNFRKSFLIIKK</sequence>
<comment type="caution">
    <text evidence="9">The sequence shown here is derived from an EMBL/GenBank/DDBJ whole genome shotgun (WGS) entry which is preliminary data.</text>
</comment>
<feature type="domain" description="Secretion system C-terminal sorting" evidence="8">
    <location>
        <begin position="461"/>
        <end position="522"/>
    </location>
</feature>
<comment type="similarity">
    <text evidence="1 6">Belongs to the peptidase S8 family.</text>
</comment>
<keyword evidence="2 6" id="KW-0645">Protease</keyword>
<dbReference type="PANTHER" id="PTHR43806:SF67">
    <property type="entry name" value="EGF-LIKE DOMAIN-CONTAINING PROTEIN"/>
    <property type="match status" value="1"/>
</dbReference>
<dbReference type="InterPro" id="IPR000209">
    <property type="entry name" value="Peptidase_S8/S53_dom"/>
</dbReference>
<dbReference type="PRINTS" id="PR00723">
    <property type="entry name" value="SUBTILISIN"/>
</dbReference>
<keyword evidence="4 6" id="KW-0378">Hydrolase</keyword>
<accession>A0ABT0YXP5</accession>
<dbReference type="InterPro" id="IPR015500">
    <property type="entry name" value="Peptidase_S8_subtilisin-rel"/>
</dbReference>
<dbReference type="Pfam" id="PF18962">
    <property type="entry name" value="Por_Secre_tail"/>
    <property type="match status" value="1"/>
</dbReference>
<evidence type="ECO:0000256" key="1">
    <source>
        <dbReference type="ARBA" id="ARBA00011073"/>
    </source>
</evidence>
<evidence type="ECO:0000256" key="2">
    <source>
        <dbReference type="ARBA" id="ARBA00022670"/>
    </source>
</evidence>
<keyword evidence="3" id="KW-0732">Signal</keyword>
<dbReference type="NCBIfam" id="TIGR04183">
    <property type="entry name" value="Por_Secre_tail"/>
    <property type="match status" value="1"/>
</dbReference>
<dbReference type="InterPro" id="IPR036852">
    <property type="entry name" value="Peptidase_S8/S53_dom_sf"/>
</dbReference>
<organism evidence="9 10">
    <name type="scientific">Gramella jeungdoensis</name>
    <dbReference type="NCBI Taxonomy" id="708091"/>
    <lineage>
        <taxon>Bacteria</taxon>
        <taxon>Pseudomonadati</taxon>
        <taxon>Bacteroidota</taxon>
        <taxon>Flavobacteriia</taxon>
        <taxon>Flavobacteriales</taxon>
        <taxon>Flavobacteriaceae</taxon>
        <taxon>Christiangramia</taxon>
    </lineage>
</organism>
<dbReference type="SUPFAM" id="SSF52743">
    <property type="entry name" value="Subtilisin-like"/>
    <property type="match status" value="1"/>
</dbReference>